<dbReference type="Gene3D" id="3.30.230.10">
    <property type="match status" value="1"/>
</dbReference>
<keyword evidence="6" id="KW-0175">Coiled coil</keyword>
<dbReference type="PANTHER" id="PTHR10457">
    <property type="entry name" value="MEVALONATE KINASE/GALACTOKINASE"/>
    <property type="match status" value="1"/>
</dbReference>
<feature type="domain" description="GHMP kinase N-terminal" evidence="7">
    <location>
        <begin position="111"/>
        <end position="197"/>
    </location>
</feature>
<gene>
    <name evidence="10" type="ORF">JYZ213_LOCUS19415</name>
</gene>
<dbReference type="Pfam" id="PF10509">
    <property type="entry name" value="GalKase_gal_bdg"/>
    <property type="match status" value="1"/>
</dbReference>
<evidence type="ECO:0000256" key="5">
    <source>
        <dbReference type="ARBA" id="ARBA00022840"/>
    </source>
</evidence>
<comment type="caution">
    <text evidence="10">The sequence shown here is derived from an EMBL/GenBank/DDBJ whole genome shotgun (WGS) entry which is preliminary data.</text>
</comment>
<dbReference type="InterPro" id="IPR036554">
    <property type="entry name" value="GHMP_kinase_C_sf"/>
</dbReference>
<accession>A0A814LEJ9</accession>
<keyword evidence="5" id="KW-0067">ATP-binding</keyword>
<dbReference type="InterPro" id="IPR013750">
    <property type="entry name" value="GHMP_kinase_C_dom"/>
</dbReference>
<feature type="coiled-coil region" evidence="6">
    <location>
        <begin position="614"/>
        <end position="641"/>
    </location>
</feature>
<dbReference type="Pfam" id="PF08544">
    <property type="entry name" value="GHMP_kinases_C"/>
    <property type="match status" value="1"/>
</dbReference>
<dbReference type="InterPro" id="IPR006203">
    <property type="entry name" value="GHMP_knse_ATP-bd_CS"/>
</dbReference>
<evidence type="ECO:0000256" key="1">
    <source>
        <dbReference type="ARBA" id="ARBA00006566"/>
    </source>
</evidence>
<feature type="coiled-coil region" evidence="6">
    <location>
        <begin position="684"/>
        <end position="711"/>
    </location>
</feature>
<dbReference type="PRINTS" id="PR00473">
    <property type="entry name" value="GALCTOKINASE"/>
</dbReference>
<dbReference type="GO" id="GO:0005524">
    <property type="term" value="F:ATP binding"/>
    <property type="evidence" value="ECO:0007669"/>
    <property type="project" value="UniProtKB-KW"/>
</dbReference>
<feature type="coiled-coil region" evidence="6">
    <location>
        <begin position="797"/>
        <end position="857"/>
    </location>
</feature>
<dbReference type="GO" id="GO:0004335">
    <property type="term" value="F:galactokinase activity"/>
    <property type="evidence" value="ECO:0007669"/>
    <property type="project" value="InterPro"/>
</dbReference>
<protein>
    <recommendedName>
        <fullName evidence="12">Galactokinase</fullName>
    </recommendedName>
</protein>
<name>A0A814LEJ9_9BILA</name>
<evidence type="ECO:0000259" key="7">
    <source>
        <dbReference type="Pfam" id="PF00288"/>
    </source>
</evidence>
<dbReference type="PANTHER" id="PTHR10457:SF7">
    <property type="entry name" value="GALACTOKINASE-RELATED"/>
    <property type="match status" value="1"/>
</dbReference>
<keyword evidence="3" id="KW-0547">Nucleotide-binding</keyword>
<dbReference type="Pfam" id="PF00288">
    <property type="entry name" value="GHMP_kinases_N"/>
    <property type="match status" value="1"/>
</dbReference>
<evidence type="ECO:0000313" key="10">
    <source>
        <dbReference type="EMBL" id="CAF1064668.1"/>
    </source>
</evidence>
<dbReference type="EMBL" id="CAJNOG010000196">
    <property type="protein sequence ID" value="CAF1064668.1"/>
    <property type="molecule type" value="Genomic_DNA"/>
</dbReference>
<dbReference type="InterPro" id="IPR020568">
    <property type="entry name" value="Ribosomal_Su5_D2-typ_SF"/>
</dbReference>
<evidence type="ECO:0000256" key="3">
    <source>
        <dbReference type="ARBA" id="ARBA00022741"/>
    </source>
</evidence>
<proteinExistence type="inferred from homology"/>
<dbReference type="InterPro" id="IPR014721">
    <property type="entry name" value="Ribsml_uS5_D2-typ_fold_subgr"/>
</dbReference>
<dbReference type="PROSITE" id="PS00106">
    <property type="entry name" value="GALACTOKINASE"/>
    <property type="match status" value="1"/>
</dbReference>
<comment type="similarity">
    <text evidence="1">Belongs to the GHMP kinase family. GalK subfamily.</text>
</comment>
<evidence type="ECO:0000256" key="2">
    <source>
        <dbReference type="ARBA" id="ARBA00022679"/>
    </source>
</evidence>
<dbReference type="SUPFAM" id="SSF54211">
    <property type="entry name" value="Ribosomal protein S5 domain 2-like"/>
    <property type="match status" value="1"/>
</dbReference>
<evidence type="ECO:0000313" key="11">
    <source>
        <dbReference type="Proteomes" id="UP000663845"/>
    </source>
</evidence>
<dbReference type="Gene3D" id="1.20.1440.340">
    <property type="match status" value="1"/>
</dbReference>
<evidence type="ECO:0000256" key="4">
    <source>
        <dbReference type="ARBA" id="ARBA00022777"/>
    </source>
</evidence>
<dbReference type="InterPro" id="IPR006204">
    <property type="entry name" value="GHMP_kinase_N_dom"/>
</dbReference>
<organism evidence="10 11">
    <name type="scientific">Adineta steineri</name>
    <dbReference type="NCBI Taxonomy" id="433720"/>
    <lineage>
        <taxon>Eukaryota</taxon>
        <taxon>Metazoa</taxon>
        <taxon>Spiralia</taxon>
        <taxon>Gnathifera</taxon>
        <taxon>Rotifera</taxon>
        <taxon>Eurotatoria</taxon>
        <taxon>Bdelloidea</taxon>
        <taxon>Adinetida</taxon>
        <taxon>Adinetidae</taxon>
        <taxon>Adineta</taxon>
    </lineage>
</organism>
<sequence length="940" mass="109051">MDSISIADGIPQNPNEERFKQLIEKFKGVYTGVQPQFLCRAPGRVNLIGEHIDYCGYSVLPMAVDQDIVSIFATTDDNEVHISNTDQSFKEGSFDIANFSISYEKSVWYEYFKCGIQGIRDKYPDIKLKGMKVLIDGTIPRSAGLSSSSALVVCAALSTTINNGIHITKSDLAELCAECEKYIGTQGGGMDQAASCLAHSGSAMLISFNPLKTQDVTLPNGSAFVVTHSLTEVNKAATDHFNIRVSECRLATQILANAKGLDWRSIRKPYELQTALNMTINDLEQFALDTLHEIPYTIDDVANLLNVTVDELISISLRPNVKREQKFELCKRIKHVLSEANRVLLFKEVCDSNAHDRLETLGELMNQSHNSCSKLYECSSDELDELTEICRQNGALGSRLTGAGWGGCAVSLVKQENLNDFIRNVREKFYTNSKDSKRISKADQSIFPTLPGCGIYAEYIYSSPPNHQESQVASISVQSLKPIEENPPTNDIVELHQHVHRLEQTIQQRDYELQKLQNEIEKGTCSIMSSIEDLYMASSNISSPTKIDTIYEENEYLYAEKTQWTEEMEQTRLHQLALQQEINILKQREKEFLFTNDSSISVNDSNTTKLKLKIDWFNRRNNELEREIIHLRQQIVLVTEAYEQDKAELIHTNQYYKRLLQANQNSKKHPKKSVRIEQTHTEIENQFEQQRQEYEKIITVLKEQNENTEQKYSVRHRLEMKIKRLKDEFIHVRTELYNRVEENHSLQYELIECRLKIDYFSHVHDQAIRSPDDNETSNILQLYLKEKADNLHYQLKCQTYQQQIDYLQRNYESVKVKHKQRLQEEKEIYVRAKMKYLDHIRNSQRDLQETRRLLEKDAETKLNQESIYQQVIDERKQLLTNMVDKDVKEREIRRENLLLTSKIQLLEKQMENLNDRIDRTAREQIQLRRDVSNVRFDINV</sequence>
<dbReference type="Proteomes" id="UP000663845">
    <property type="component" value="Unassembled WGS sequence"/>
</dbReference>
<dbReference type="GO" id="GO:0006012">
    <property type="term" value="P:galactose metabolic process"/>
    <property type="evidence" value="ECO:0007669"/>
    <property type="project" value="InterPro"/>
</dbReference>
<feature type="domain" description="GHMP kinase C-terminal" evidence="8">
    <location>
        <begin position="357"/>
        <end position="430"/>
    </location>
</feature>
<dbReference type="NCBIfam" id="TIGR00131">
    <property type="entry name" value="gal_kin"/>
    <property type="match status" value="1"/>
</dbReference>
<dbReference type="InterPro" id="IPR019741">
    <property type="entry name" value="Galactokinase_CS"/>
</dbReference>
<dbReference type="SUPFAM" id="SSF55060">
    <property type="entry name" value="GHMP Kinase, C-terminal domain"/>
    <property type="match status" value="1"/>
</dbReference>
<dbReference type="PRINTS" id="PR00959">
    <property type="entry name" value="MEVGALKINASE"/>
</dbReference>
<dbReference type="GO" id="GO:0005829">
    <property type="term" value="C:cytosol"/>
    <property type="evidence" value="ECO:0007669"/>
    <property type="project" value="TreeGrafter"/>
</dbReference>
<reference evidence="10" key="1">
    <citation type="submission" date="2021-02" db="EMBL/GenBank/DDBJ databases">
        <authorList>
            <person name="Nowell W R."/>
        </authorList>
    </citation>
    <scope>NUCLEOTIDE SEQUENCE</scope>
</reference>
<dbReference type="AlphaFoldDB" id="A0A814LEJ9"/>
<dbReference type="InterPro" id="IPR019539">
    <property type="entry name" value="GalKase_N"/>
</dbReference>
<evidence type="ECO:0008006" key="12">
    <source>
        <dbReference type="Google" id="ProtNLM"/>
    </source>
</evidence>
<evidence type="ECO:0000256" key="6">
    <source>
        <dbReference type="SAM" id="Coils"/>
    </source>
</evidence>
<evidence type="ECO:0000259" key="8">
    <source>
        <dbReference type="Pfam" id="PF08544"/>
    </source>
</evidence>
<evidence type="ECO:0000259" key="9">
    <source>
        <dbReference type="Pfam" id="PF10509"/>
    </source>
</evidence>
<keyword evidence="2" id="KW-0808">Transferase</keyword>
<keyword evidence="4" id="KW-0418">Kinase</keyword>
<feature type="coiled-coil region" evidence="6">
    <location>
        <begin position="896"/>
        <end position="930"/>
    </location>
</feature>
<dbReference type="Gene3D" id="3.30.70.3170">
    <property type="match status" value="1"/>
</dbReference>
<feature type="domain" description="Galactokinase N-terminal" evidence="9">
    <location>
        <begin position="24"/>
        <end position="71"/>
    </location>
</feature>
<dbReference type="InterPro" id="IPR000705">
    <property type="entry name" value="Galactokinase"/>
</dbReference>
<dbReference type="PROSITE" id="PS00627">
    <property type="entry name" value="GHMP_KINASES_ATP"/>
    <property type="match status" value="1"/>
</dbReference>